<dbReference type="EMBL" id="BLLF01002910">
    <property type="protein sequence ID" value="GFH25757.1"/>
    <property type="molecule type" value="Genomic_DNA"/>
</dbReference>
<keyword evidence="3" id="KW-1185">Reference proteome</keyword>
<dbReference type="AlphaFoldDB" id="A0A699ZSI0"/>
<sequence>MLPYHVSCLGPCMSSCKADKALKNSVRIDDVAAPCNISARMCIHKSSPGTRPSVGPVSPQGNKPHALSIRPLSKATSGSFHDAPLAALSNMAQQSKNNIFFLLLCWQSVSPALAAKCQGPGANPYKAW</sequence>
<comment type="caution">
    <text evidence="2">The sequence shown here is derived from an EMBL/GenBank/DDBJ whole genome shotgun (WGS) entry which is preliminary data.</text>
</comment>
<dbReference type="Proteomes" id="UP000485058">
    <property type="component" value="Unassembled WGS sequence"/>
</dbReference>
<protein>
    <submittedName>
        <fullName evidence="2">Uncharacterized protein</fullName>
    </submittedName>
</protein>
<reference evidence="2 3" key="1">
    <citation type="submission" date="2020-02" db="EMBL/GenBank/DDBJ databases">
        <title>Draft genome sequence of Haematococcus lacustris strain NIES-144.</title>
        <authorList>
            <person name="Morimoto D."/>
            <person name="Nakagawa S."/>
            <person name="Yoshida T."/>
            <person name="Sawayama S."/>
        </authorList>
    </citation>
    <scope>NUCLEOTIDE SEQUENCE [LARGE SCALE GENOMIC DNA]</scope>
    <source>
        <strain evidence="2 3">NIES-144</strain>
    </source>
</reference>
<evidence type="ECO:0000256" key="1">
    <source>
        <dbReference type="SAM" id="MobiDB-lite"/>
    </source>
</evidence>
<evidence type="ECO:0000313" key="3">
    <source>
        <dbReference type="Proteomes" id="UP000485058"/>
    </source>
</evidence>
<accession>A0A699ZSI0</accession>
<organism evidence="2 3">
    <name type="scientific">Haematococcus lacustris</name>
    <name type="common">Green alga</name>
    <name type="synonym">Haematococcus pluvialis</name>
    <dbReference type="NCBI Taxonomy" id="44745"/>
    <lineage>
        <taxon>Eukaryota</taxon>
        <taxon>Viridiplantae</taxon>
        <taxon>Chlorophyta</taxon>
        <taxon>core chlorophytes</taxon>
        <taxon>Chlorophyceae</taxon>
        <taxon>CS clade</taxon>
        <taxon>Chlamydomonadales</taxon>
        <taxon>Haematococcaceae</taxon>
        <taxon>Haematococcus</taxon>
    </lineage>
</organism>
<feature type="region of interest" description="Disordered" evidence="1">
    <location>
        <begin position="46"/>
        <end position="67"/>
    </location>
</feature>
<proteinExistence type="predicted"/>
<evidence type="ECO:0000313" key="2">
    <source>
        <dbReference type="EMBL" id="GFH25757.1"/>
    </source>
</evidence>
<gene>
    <name evidence="2" type="ORF">HaLaN_23769</name>
</gene>
<name>A0A699ZSI0_HAELA</name>